<protein>
    <submittedName>
        <fullName evidence="4">Serpin-ZX</fullName>
    </submittedName>
</protein>
<name>A0A6L2K5P2_TANCI</name>
<dbReference type="Gene3D" id="3.30.497.10">
    <property type="entry name" value="Antithrombin, subunit I, domain 2"/>
    <property type="match status" value="2"/>
</dbReference>
<dbReference type="InterPro" id="IPR000215">
    <property type="entry name" value="Serpin_fam"/>
</dbReference>
<comment type="similarity">
    <text evidence="1 2">Belongs to the serpin family.</text>
</comment>
<dbReference type="SUPFAM" id="SSF56574">
    <property type="entry name" value="Serpins"/>
    <property type="match status" value="2"/>
</dbReference>
<feature type="domain" description="Serpin" evidence="3">
    <location>
        <begin position="10"/>
        <end position="276"/>
    </location>
</feature>
<dbReference type="InterPro" id="IPR042178">
    <property type="entry name" value="Serpin_sf_1"/>
</dbReference>
<dbReference type="InterPro" id="IPR023795">
    <property type="entry name" value="Serpin_CS"/>
</dbReference>
<dbReference type="PANTHER" id="PTHR11461">
    <property type="entry name" value="SERINE PROTEASE INHIBITOR, SERPIN"/>
    <property type="match status" value="1"/>
</dbReference>
<proteinExistence type="inferred from homology"/>
<dbReference type="InterPro" id="IPR042185">
    <property type="entry name" value="Serpin_sf_2"/>
</dbReference>
<organism evidence="4">
    <name type="scientific">Tanacetum cinerariifolium</name>
    <name type="common">Dalmatian daisy</name>
    <name type="synonym">Chrysanthemum cinerariifolium</name>
    <dbReference type="NCBI Taxonomy" id="118510"/>
    <lineage>
        <taxon>Eukaryota</taxon>
        <taxon>Viridiplantae</taxon>
        <taxon>Streptophyta</taxon>
        <taxon>Embryophyta</taxon>
        <taxon>Tracheophyta</taxon>
        <taxon>Spermatophyta</taxon>
        <taxon>Magnoliopsida</taxon>
        <taxon>eudicotyledons</taxon>
        <taxon>Gunneridae</taxon>
        <taxon>Pentapetalae</taxon>
        <taxon>asterids</taxon>
        <taxon>campanulids</taxon>
        <taxon>Asterales</taxon>
        <taxon>Asteraceae</taxon>
        <taxon>Asteroideae</taxon>
        <taxon>Anthemideae</taxon>
        <taxon>Anthemidinae</taxon>
        <taxon>Tanacetum</taxon>
    </lineage>
</organism>
<evidence type="ECO:0000256" key="1">
    <source>
        <dbReference type="ARBA" id="ARBA00009500"/>
    </source>
</evidence>
<dbReference type="SMART" id="SM00093">
    <property type="entry name" value="SERPIN"/>
    <property type="match status" value="1"/>
</dbReference>
<dbReference type="GO" id="GO:0005615">
    <property type="term" value="C:extracellular space"/>
    <property type="evidence" value="ECO:0007669"/>
    <property type="project" value="InterPro"/>
</dbReference>
<gene>
    <name evidence="4" type="ORF">Tci_015162</name>
</gene>
<dbReference type="AlphaFoldDB" id="A0A6L2K5P2"/>
<dbReference type="Pfam" id="PF00079">
    <property type="entry name" value="Serpin"/>
    <property type="match status" value="2"/>
</dbReference>
<accession>A0A6L2K5P2</accession>
<dbReference type="GO" id="GO:0004867">
    <property type="term" value="F:serine-type endopeptidase inhibitor activity"/>
    <property type="evidence" value="ECO:0007669"/>
    <property type="project" value="InterPro"/>
</dbReference>
<dbReference type="PROSITE" id="PS00284">
    <property type="entry name" value="SERPIN"/>
    <property type="match status" value="1"/>
</dbReference>
<dbReference type="InterPro" id="IPR023796">
    <property type="entry name" value="Serpin_dom"/>
</dbReference>
<dbReference type="EMBL" id="BKCJ010001673">
    <property type="protein sequence ID" value="GEU43184.1"/>
    <property type="molecule type" value="Genomic_DNA"/>
</dbReference>
<evidence type="ECO:0000313" key="4">
    <source>
        <dbReference type="EMBL" id="GEU43184.1"/>
    </source>
</evidence>
<reference evidence="4" key="1">
    <citation type="journal article" date="2019" name="Sci. Rep.">
        <title>Draft genome of Tanacetum cinerariifolium, the natural source of mosquito coil.</title>
        <authorList>
            <person name="Yamashiro T."/>
            <person name="Shiraishi A."/>
            <person name="Satake H."/>
            <person name="Nakayama K."/>
        </authorList>
    </citation>
    <scope>NUCLEOTIDE SEQUENCE</scope>
</reference>
<evidence type="ECO:0000259" key="3">
    <source>
        <dbReference type="SMART" id="SM00093"/>
    </source>
</evidence>
<dbReference type="Gene3D" id="2.30.39.10">
    <property type="entry name" value="Alpha-1-antitrypsin, domain 1"/>
    <property type="match status" value="2"/>
</dbReference>
<comment type="caution">
    <text evidence="4">The sequence shown here is derived from an EMBL/GenBank/DDBJ whole genome shotgun (WGS) entry which is preliminary data.</text>
</comment>
<dbReference type="PANTHER" id="PTHR11461:SF315">
    <property type="entry name" value="SERPIN-Z3-LIKE"/>
    <property type="match status" value="1"/>
</dbReference>
<sequence length="277" mass="31748">MSARRSERPQKCRRRLRILEFLDNCSWDRLVIVLGLICSSCEWIRTSGEKFDELLIPKFKISCTFEPSDVMKELGLTLPFDVNNKELNGIVEQKYPYDKKLYVSKILQKSFIKVDEKGTETAGVSVLKMTKGGLKDLLQVFHSDHSFFYGDFNLVKQKFDELLIPKFKISCTFEPSDVMKELGLTLPFDVNNKELNGIVEQKYPYDKKLYVSKILQKSFIKVDEKGTETAGVSVLKMTKGGKLSPPGGRFVADHPFMFLIRRENKSRAIFFSGVVVT</sequence>
<dbReference type="InterPro" id="IPR036186">
    <property type="entry name" value="Serpin_sf"/>
</dbReference>
<evidence type="ECO:0000256" key="2">
    <source>
        <dbReference type="RuleBase" id="RU000411"/>
    </source>
</evidence>